<organism evidence="1 2">
    <name type="scientific">Nocardia pulmonis</name>
    <dbReference type="NCBI Taxonomy" id="2951408"/>
    <lineage>
        <taxon>Bacteria</taxon>
        <taxon>Bacillati</taxon>
        <taxon>Actinomycetota</taxon>
        <taxon>Actinomycetes</taxon>
        <taxon>Mycobacteriales</taxon>
        <taxon>Nocardiaceae</taxon>
        <taxon>Nocardia</taxon>
    </lineage>
</organism>
<keyword evidence="2" id="KW-1185">Reference proteome</keyword>
<name>A0A9X2IYP6_9NOCA</name>
<gene>
    <name evidence="1" type="ORF">NDR86_24250</name>
</gene>
<sequence length="230" mass="24609">MSMRVIGALGRLRYPDIDPPQATAARATINRKSFLRYGAGAAVAAGLLATGNIPAFAASGQSPVRQWVEANRNRLPQTYDEFVAHSMPYRRAIFSALEPRVKSQLWVTHLARSRDARADLTTQQREVINRAVAILGSETTYAPADPTAVKTELAALKEAAVAAYGRQDAGALLATLGPADVAASPGPDCACADQDPYCDDPHICKYKLHDCNFVGGCGTGWVYVCNGLCE</sequence>
<evidence type="ECO:0000313" key="1">
    <source>
        <dbReference type="EMBL" id="MCM6776603.1"/>
    </source>
</evidence>
<evidence type="ECO:0000313" key="2">
    <source>
        <dbReference type="Proteomes" id="UP001139157"/>
    </source>
</evidence>
<accession>A0A9X2IYP6</accession>
<dbReference type="RefSeq" id="WP_251914915.1">
    <property type="nucleotide sequence ID" value="NZ_JAMRXG010000011.1"/>
</dbReference>
<protein>
    <submittedName>
        <fullName evidence="1">Bacteriocin fulvocin C-related protein</fullName>
    </submittedName>
</protein>
<dbReference type="PROSITE" id="PS51318">
    <property type="entry name" value="TAT"/>
    <property type="match status" value="1"/>
</dbReference>
<comment type="caution">
    <text evidence="1">The sequence shown here is derived from an EMBL/GenBank/DDBJ whole genome shotgun (WGS) entry which is preliminary data.</text>
</comment>
<reference evidence="1" key="1">
    <citation type="submission" date="2022-06" db="EMBL/GenBank/DDBJ databases">
        <title>Novel species in genus nocardia.</title>
        <authorList>
            <person name="Li F."/>
        </authorList>
    </citation>
    <scope>NUCLEOTIDE SEQUENCE</scope>
    <source>
        <strain evidence="1">CDC141</strain>
    </source>
</reference>
<dbReference type="Proteomes" id="UP001139157">
    <property type="component" value="Unassembled WGS sequence"/>
</dbReference>
<dbReference type="InterPro" id="IPR006311">
    <property type="entry name" value="TAT_signal"/>
</dbReference>
<dbReference type="EMBL" id="JAMRXG010000011">
    <property type="protein sequence ID" value="MCM6776603.1"/>
    <property type="molecule type" value="Genomic_DNA"/>
</dbReference>
<proteinExistence type="predicted"/>
<dbReference type="NCBIfam" id="NF033852">
    <property type="entry name" value="fulvocin_rel"/>
    <property type="match status" value="1"/>
</dbReference>
<dbReference type="AlphaFoldDB" id="A0A9X2IYP6"/>